<feature type="signal peptide" evidence="1">
    <location>
        <begin position="1"/>
        <end position="19"/>
    </location>
</feature>
<dbReference type="InterPro" id="IPR051024">
    <property type="entry name" value="GlcNAc_Chitin_IntDeg"/>
</dbReference>
<keyword evidence="3" id="KW-1185">Reference proteome</keyword>
<feature type="chain" id="PRO_5044830239" evidence="1">
    <location>
        <begin position="20"/>
        <end position="1379"/>
    </location>
</feature>
<sequence length="1379" mass="152597">MLFKTVALSAFATVPLATSLPGCYQAWRSGGTYYAGSVVSATRIIESAAGDKGLTVMKKNFKCISGSQASLSHCPTYDPSNTIEAAAAWSDLGQCNETSPVLDNSSSVAKANLKDVGGCPDEYVVSSKYEEGDRVVVEGIVYQCRSWPNSAFCSMHGFEPDGINSAQAWTLLGTCDGTIAPTSSPNFVSLPDAGGCPMDYSSDEKYEAGDKVSVQGNGAGKIVYECPSDVHVSRYCSEYEPGHWSKLGWKVVGHCDGTIAPSTSPIFQQLNEVGNGCPEEYNTATSYEAGDHVSFLLSEKPRKVAVYECKTWPYTPYCNAGKMFGPGSDNSNLGWALTGFCEGTISPTSSPVVFPESNCIWYNGTKPVVIKSWSEGSLSSYVSGTRVRVHNRIYQCKGYPQSLWCKMAAYQPEKFSYWKDAWVSRGTCDQNTPLVPPTKTTLDIEFVLTWNIECSAINNTNLPTAVLSIEESLAQVLVTELTEAQEIVKVYLKEFCNQTLTPLNRKLQAAVPVSQLVVGLEVSESGCEDCVEKLFQDTTDAMTKVTIDGTLATAISEKSGNTITAVFNDVVISNVVTINGQPSTTQPSKSPTKLPVISPTMRPSSSEASLAARNVSNNLPLLRHSRKHRSRLLESVLDGQSFDSSQFPFFTDAGDIYTPSFVDPSPPQDDDAFTVFYNLFIPKTDPEVAMGISIMAEQLGQVADALESEDTPDGSTMGVQKKGVVYYNLIGKSVHPDVMNAFCHALHPRLECRMTGYYEDGTEAVTLQDIHDFCYDVGGKSDKDVRVTYIHNKGSYHSSAANNNWRREMTNAVLHPQCLSPPDDQCNVCGTDFYTRFAFMFPGNMWTAKCSYVRNLLPPEEGGEYDIKKTESIEKFLKMRLYGALDSTLMEDRLDYFGLGRYKWEHWIGSHPSIQPCEMHKLSVSFGDMVYGKVDPTSDYEWAMGPRRDHVTSEDEEAYTAMEHDSEKAFREYYLLSGNLVKWFTLYGSSGIPREDSWVWSYFSRFGGDRWKELVMKYGNSAVDQMAMQFSVDYHSAYGANIVTRPNTFDSVDQPSDSGSPLIVFLHAALPGDDSSSSMMALKVQLDALRQAITLYYTFQEGDRWSAGFIDNYCMENNMSCHMLNETPATGRGETLVHLYNYCQSSPSSRVTYVTNQNSSDGSHTPNELQAYAAAAASKICLLSTDKCNVCGMEFNALPYQHFSGNSFTADCGYVNKLLPPPEFEEKMNKLAGDVLVKHLESTFTAEFTPFTPENLGMNHYSVEHWIGSHPDVKPCAVVPMTKSRSNGIASSSKHISTSLSEQRELSEKDSVLFREYFYLAGNLYRWKHLYGMMPSSDSWAWTWFPKGKNWKEGVSKYGSNVVIEFTSSKNRLNEGVPL</sequence>
<accession>A0ABD3P739</accession>
<gene>
    <name evidence="2" type="ORF">HJC23_004862</name>
</gene>
<keyword evidence="1" id="KW-0732">Signal</keyword>
<reference evidence="2 3" key="1">
    <citation type="journal article" date="2020" name="G3 (Bethesda)">
        <title>Improved Reference Genome for Cyclotella cryptica CCMP332, a Model for Cell Wall Morphogenesis, Salinity Adaptation, and Lipid Production in Diatoms (Bacillariophyta).</title>
        <authorList>
            <person name="Roberts W.R."/>
            <person name="Downey K.M."/>
            <person name="Ruck E.C."/>
            <person name="Traller J.C."/>
            <person name="Alverson A.J."/>
        </authorList>
    </citation>
    <scope>NUCLEOTIDE SEQUENCE [LARGE SCALE GENOMIC DNA]</scope>
    <source>
        <strain evidence="2 3">CCMP332</strain>
    </source>
</reference>
<proteinExistence type="predicted"/>
<protein>
    <submittedName>
        <fullName evidence="2">Uncharacterized protein</fullName>
    </submittedName>
</protein>
<evidence type="ECO:0000313" key="3">
    <source>
        <dbReference type="Proteomes" id="UP001516023"/>
    </source>
</evidence>
<evidence type="ECO:0000256" key="1">
    <source>
        <dbReference type="SAM" id="SignalP"/>
    </source>
</evidence>
<dbReference type="Gene3D" id="2.10.10.20">
    <property type="entry name" value="Carbohydrate-binding module superfamily 5/12"/>
    <property type="match status" value="1"/>
</dbReference>
<dbReference type="EMBL" id="JABMIG020000252">
    <property type="protein sequence ID" value="KAL3783743.1"/>
    <property type="molecule type" value="Genomic_DNA"/>
</dbReference>
<dbReference type="PANTHER" id="PTHR34823:SF1">
    <property type="entry name" value="CHITIN-BINDING TYPE-4 DOMAIN-CONTAINING PROTEIN"/>
    <property type="match status" value="1"/>
</dbReference>
<evidence type="ECO:0000313" key="2">
    <source>
        <dbReference type="EMBL" id="KAL3783743.1"/>
    </source>
</evidence>
<comment type="caution">
    <text evidence="2">The sequence shown here is derived from an EMBL/GenBank/DDBJ whole genome shotgun (WGS) entry which is preliminary data.</text>
</comment>
<name>A0ABD3P739_9STRA</name>
<dbReference type="PANTHER" id="PTHR34823">
    <property type="entry name" value="GLCNAC-BINDING PROTEIN A"/>
    <property type="match status" value="1"/>
</dbReference>
<organism evidence="2 3">
    <name type="scientific">Cyclotella cryptica</name>
    <dbReference type="NCBI Taxonomy" id="29204"/>
    <lineage>
        <taxon>Eukaryota</taxon>
        <taxon>Sar</taxon>
        <taxon>Stramenopiles</taxon>
        <taxon>Ochrophyta</taxon>
        <taxon>Bacillariophyta</taxon>
        <taxon>Coscinodiscophyceae</taxon>
        <taxon>Thalassiosirophycidae</taxon>
        <taxon>Stephanodiscales</taxon>
        <taxon>Stephanodiscaceae</taxon>
        <taxon>Cyclotella</taxon>
    </lineage>
</organism>
<dbReference type="Proteomes" id="UP001516023">
    <property type="component" value="Unassembled WGS sequence"/>
</dbReference>